<evidence type="ECO:0000313" key="4">
    <source>
        <dbReference type="EMBL" id="ABC24261.1"/>
    </source>
</evidence>
<dbReference type="Gene3D" id="3.75.10.10">
    <property type="entry name" value="L-arginine/glycine Amidinotransferase, Chain A"/>
    <property type="match status" value="1"/>
</dbReference>
<dbReference type="PATRIC" id="fig|269796.9.peg.3583"/>
<dbReference type="GO" id="GO:0006525">
    <property type="term" value="P:arginine metabolic process"/>
    <property type="evidence" value="ECO:0007669"/>
    <property type="project" value="TreeGrafter"/>
</dbReference>
<dbReference type="RefSeq" id="WP_011391214.1">
    <property type="nucleotide sequence ID" value="NC_007643.1"/>
</dbReference>
<evidence type="ECO:0000313" key="5">
    <source>
        <dbReference type="Proteomes" id="UP000001929"/>
    </source>
</evidence>
<keyword evidence="5" id="KW-1185">Reference proteome</keyword>
<organism evidence="4 5">
    <name type="scientific">Rhodospirillum rubrum (strain ATCC 11170 / ATH 1.1.1 / DSM 467 / LMG 4362 / NCIMB 8255 / S1)</name>
    <dbReference type="NCBI Taxonomy" id="269796"/>
    <lineage>
        <taxon>Bacteria</taxon>
        <taxon>Pseudomonadati</taxon>
        <taxon>Pseudomonadota</taxon>
        <taxon>Alphaproteobacteria</taxon>
        <taxon>Rhodospirillales</taxon>
        <taxon>Rhodospirillaceae</taxon>
        <taxon>Rhodospirillum</taxon>
    </lineage>
</organism>
<dbReference type="PANTHER" id="PTHR12737:SF9">
    <property type="entry name" value="DIMETHYLARGININASE"/>
    <property type="match status" value="1"/>
</dbReference>
<dbReference type="Pfam" id="PF19420">
    <property type="entry name" value="DDAH_eukar"/>
    <property type="match status" value="1"/>
</dbReference>
<name>Q2RNN4_RHORT</name>
<sequence>MPTAPRILMTRPDHYGVTYAINPWMTPESWAGNQTVALAEAATQWQALADALGAVGFALEILPGQPGLPDMVFPANAAIVFDGIALVARFRHPERQGEEAHFHAAFEALRQRGLLSAVHSLPEGVFQEGAGDCLWDASRQLFFAAHGPRSSRASIEVIAETFGQEIVRLELVDPRFYHLDTCFCVLPGGEVLTFTPALSTASLERLRAVVAPEMLIEADFAAASAFSINAVAHGREVVMANPPASLRALLEERGYHVHGLELGRFMQSGGGSYCMTLRLDRRARAAVRATAAAE</sequence>
<protein>
    <submittedName>
        <fullName evidence="4">Amidinotransferase</fullName>
    </submittedName>
</protein>
<dbReference type="SUPFAM" id="SSF55909">
    <property type="entry name" value="Pentein"/>
    <property type="match status" value="1"/>
</dbReference>
<feature type="active site" description="Nucleophile" evidence="3">
    <location>
        <position position="274"/>
    </location>
</feature>
<reference evidence="4 5" key="1">
    <citation type="journal article" date="2011" name="Stand. Genomic Sci.">
        <title>Complete genome sequence of Rhodospirillum rubrum type strain (S1).</title>
        <authorList>
            <person name="Munk A.C."/>
            <person name="Copeland A."/>
            <person name="Lucas S."/>
            <person name="Lapidus A."/>
            <person name="Del Rio T.G."/>
            <person name="Barry K."/>
            <person name="Detter J.C."/>
            <person name="Hammon N."/>
            <person name="Israni S."/>
            <person name="Pitluck S."/>
            <person name="Brettin T."/>
            <person name="Bruce D."/>
            <person name="Han C."/>
            <person name="Tapia R."/>
            <person name="Gilna P."/>
            <person name="Schmutz J."/>
            <person name="Larimer F."/>
            <person name="Land M."/>
            <person name="Kyrpides N.C."/>
            <person name="Mavromatis K."/>
            <person name="Richardson P."/>
            <person name="Rohde M."/>
            <person name="Goker M."/>
            <person name="Klenk H.P."/>
            <person name="Zhang Y."/>
            <person name="Roberts G.P."/>
            <person name="Reslewic S."/>
            <person name="Schwartz D.C."/>
        </authorList>
    </citation>
    <scope>NUCLEOTIDE SEQUENCE [LARGE SCALE GENOMIC DNA]</scope>
    <source>
        <strain evidence="5">ATCC 11170 / ATH 1.1.1 / DSM 467 / LMG 4362 / NCIMB 8255 / S1</strain>
    </source>
</reference>
<dbReference type="GO" id="GO:0000052">
    <property type="term" value="P:citrulline metabolic process"/>
    <property type="evidence" value="ECO:0007669"/>
    <property type="project" value="TreeGrafter"/>
</dbReference>
<dbReference type="GO" id="GO:0045429">
    <property type="term" value="P:positive regulation of nitric oxide biosynthetic process"/>
    <property type="evidence" value="ECO:0007669"/>
    <property type="project" value="TreeGrafter"/>
</dbReference>
<dbReference type="GO" id="GO:0016403">
    <property type="term" value="F:dimethylargininase activity"/>
    <property type="evidence" value="ECO:0007669"/>
    <property type="project" value="TreeGrafter"/>
</dbReference>
<dbReference type="PhylomeDB" id="Q2RNN4"/>
<evidence type="ECO:0000256" key="3">
    <source>
        <dbReference type="PIRSR" id="PIRSR633199-1"/>
    </source>
</evidence>
<accession>Q2RNN4</accession>
<gene>
    <name evidence="4" type="ordered locus">Rru_A3467</name>
</gene>
<dbReference type="KEGG" id="rru:Rru_A3467"/>
<dbReference type="Proteomes" id="UP000001929">
    <property type="component" value="Chromosome"/>
</dbReference>
<dbReference type="EnsemblBacteria" id="ABC24261">
    <property type="protein sequence ID" value="ABC24261"/>
    <property type="gene ID" value="Rru_A3467"/>
</dbReference>
<evidence type="ECO:0000256" key="2">
    <source>
        <dbReference type="ARBA" id="ARBA00022801"/>
    </source>
</evidence>
<proteinExistence type="inferred from homology"/>
<feature type="active site" description="Proton donor" evidence="3">
    <location>
        <position position="178"/>
    </location>
</feature>
<dbReference type="HOGENOM" id="CLU_057463_0_0_5"/>
<comment type="similarity">
    <text evidence="1">Belongs to the DDAH family.</text>
</comment>
<dbReference type="eggNOG" id="COG1834">
    <property type="taxonomic scope" value="Bacteria"/>
</dbReference>
<keyword evidence="2" id="KW-0378">Hydrolase</keyword>
<dbReference type="PANTHER" id="PTHR12737">
    <property type="entry name" value="DIMETHYLARGININE DIMETHYLAMINOHYDROLASE"/>
    <property type="match status" value="1"/>
</dbReference>
<dbReference type="STRING" id="269796.Rru_A3467"/>
<dbReference type="GO" id="GO:0016597">
    <property type="term" value="F:amino acid binding"/>
    <property type="evidence" value="ECO:0007669"/>
    <property type="project" value="TreeGrafter"/>
</dbReference>
<dbReference type="AlphaFoldDB" id="Q2RNN4"/>
<dbReference type="EMBL" id="CP000230">
    <property type="protein sequence ID" value="ABC24261.1"/>
    <property type="molecule type" value="Genomic_DNA"/>
</dbReference>
<dbReference type="InterPro" id="IPR033199">
    <property type="entry name" value="DDAH-like"/>
</dbReference>
<evidence type="ECO:0000256" key="1">
    <source>
        <dbReference type="ARBA" id="ARBA00008532"/>
    </source>
</evidence>